<protein>
    <submittedName>
        <fullName evidence="3">CNP1-like family protein</fullName>
    </submittedName>
</protein>
<dbReference type="Proteomes" id="UP000617041">
    <property type="component" value="Unassembled WGS sequence"/>
</dbReference>
<keyword evidence="4" id="KW-1185">Reference proteome</keyword>
<evidence type="ECO:0000259" key="2">
    <source>
        <dbReference type="Pfam" id="PF08750"/>
    </source>
</evidence>
<dbReference type="EMBL" id="JAEDAO010000001">
    <property type="protein sequence ID" value="MBK0392075.1"/>
    <property type="molecule type" value="Genomic_DNA"/>
</dbReference>
<dbReference type="AlphaFoldDB" id="A0A934PX19"/>
<comment type="caution">
    <text evidence="3">The sequence shown here is derived from an EMBL/GenBank/DDBJ whole genome shotgun (WGS) entry which is preliminary data.</text>
</comment>
<evidence type="ECO:0000313" key="4">
    <source>
        <dbReference type="Proteomes" id="UP000617041"/>
    </source>
</evidence>
<proteinExistence type="predicted"/>
<reference evidence="3" key="1">
    <citation type="submission" date="2020-12" db="EMBL/GenBank/DDBJ databases">
        <title>Ramlibacter sp. nov., isolated from a freshwater alga, Cryptomonas.</title>
        <authorList>
            <person name="Kim H.M."/>
            <person name="Jeon C.O."/>
        </authorList>
    </citation>
    <scope>NUCLEOTIDE SEQUENCE</scope>
    <source>
        <strain evidence="3">CrO1</strain>
    </source>
</reference>
<accession>A0A934PX19</accession>
<keyword evidence="1" id="KW-0732">Signal</keyword>
<gene>
    <name evidence="3" type="ORF">I8E28_05690</name>
</gene>
<organism evidence="3 4">
    <name type="scientific">Ramlibacter algicola</name>
    <dbReference type="NCBI Taxonomy" id="2795217"/>
    <lineage>
        <taxon>Bacteria</taxon>
        <taxon>Pseudomonadati</taxon>
        <taxon>Pseudomonadota</taxon>
        <taxon>Betaproteobacteria</taxon>
        <taxon>Burkholderiales</taxon>
        <taxon>Comamonadaceae</taxon>
        <taxon>Ramlibacter</taxon>
    </lineage>
</organism>
<evidence type="ECO:0000313" key="3">
    <source>
        <dbReference type="EMBL" id="MBK0392075.1"/>
    </source>
</evidence>
<sequence>MRADVWVLALALAAGAAQAQLLPQDPDWKEVEAPPPPAVRTQGLIPLDMGRGTELRWGVDPQSISIGPDRVVRYVVVAQGQDGALNAIYEGLKCSTGEVRVYARHARDGQWVPSKSADWQRLLGNAAHRHTLAIGRGGACIGEGANFSAAQIARDLAANVDDQFRSEIRR</sequence>
<feature type="signal peptide" evidence="1">
    <location>
        <begin position="1"/>
        <end position="19"/>
    </location>
</feature>
<feature type="chain" id="PRO_5037634480" evidence="1">
    <location>
        <begin position="20"/>
        <end position="170"/>
    </location>
</feature>
<name>A0A934PX19_9BURK</name>
<dbReference type="RefSeq" id="WP_200787028.1">
    <property type="nucleotide sequence ID" value="NZ_JAEDAO010000001.1"/>
</dbReference>
<feature type="domain" description="CNP1-like uncharacterised" evidence="2">
    <location>
        <begin position="25"/>
        <end position="156"/>
    </location>
</feature>
<dbReference type="Pfam" id="PF08750">
    <property type="entry name" value="CNP1"/>
    <property type="match status" value="1"/>
</dbReference>
<evidence type="ECO:0000256" key="1">
    <source>
        <dbReference type="SAM" id="SignalP"/>
    </source>
</evidence>
<dbReference type="InterPro" id="IPR014861">
    <property type="entry name" value="CNP1-like_dom"/>
</dbReference>